<dbReference type="PRINTS" id="PR00853">
    <property type="entry name" value="XPGRADSUPER"/>
</dbReference>
<feature type="region of interest" description="Disordered" evidence="12">
    <location>
        <begin position="616"/>
        <end position="645"/>
    </location>
</feature>
<evidence type="ECO:0000256" key="11">
    <source>
        <dbReference type="ARBA" id="ARBA00023242"/>
    </source>
</evidence>
<dbReference type="PRINTS" id="PR00066">
    <property type="entry name" value="XRODRMPGMNTG"/>
</dbReference>
<dbReference type="SMART" id="SM00485">
    <property type="entry name" value="XPGN"/>
    <property type="match status" value="1"/>
</dbReference>
<keyword evidence="6" id="KW-0255">Endonuclease</keyword>
<name>J7RBX4_HUIN7</name>
<dbReference type="EMBL" id="HE978324">
    <property type="protein sequence ID" value="CCK72405.1"/>
    <property type="molecule type" value="Genomic_DNA"/>
</dbReference>
<evidence type="ECO:0000256" key="1">
    <source>
        <dbReference type="ARBA" id="ARBA00001946"/>
    </source>
</evidence>
<evidence type="ECO:0000256" key="2">
    <source>
        <dbReference type="ARBA" id="ARBA00004123"/>
    </source>
</evidence>
<feature type="region of interest" description="Disordered" evidence="12">
    <location>
        <begin position="114"/>
        <end position="137"/>
    </location>
</feature>
<dbReference type="Pfam" id="PF00752">
    <property type="entry name" value="XPG_N"/>
    <property type="match status" value="1"/>
</dbReference>
<evidence type="ECO:0000256" key="3">
    <source>
        <dbReference type="ARBA" id="ARBA00005283"/>
    </source>
</evidence>
<dbReference type="Gene3D" id="3.40.50.1010">
    <property type="entry name" value="5'-nuclease"/>
    <property type="match status" value="2"/>
</dbReference>
<dbReference type="SUPFAM" id="SSF88723">
    <property type="entry name" value="PIN domain-like"/>
    <property type="match status" value="1"/>
</dbReference>
<dbReference type="KEGG" id="kng:KNAG_0K00370"/>
<dbReference type="eggNOG" id="KOG2520">
    <property type="taxonomic scope" value="Eukaryota"/>
</dbReference>
<dbReference type="InterPro" id="IPR029060">
    <property type="entry name" value="PIN-like_dom_sf"/>
</dbReference>
<dbReference type="GO" id="GO:0006289">
    <property type="term" value="P:nucleotide-excision repair"/>
    <property type="evidence" value="ECO:0007669"/>
    <property type="project" value="EnsemblFungi"/>
</dbReference>
<evidence type="ECO:0000313" key="16">
    <source>
        <dbReference type="Proteomes" id="UP000006310"/>
    </source>
</evidence>
<evidence type="ECO:0000256" key="8">
    <source>
        <dbReference type="ARBA" id="ARBA00022801"/>
    </source>
</evidence>
<evidence type="ECO:0000313" key="15">
    <source>
        <dbReference type="EMBL" id="CCK72405.1"/>
    </source>
</evidence>
<feature type="domain" description="XPG-I" evidence="13">
    <location>
        <begin position="726"/>
        <end position="795"/>
    </location>
</feature>
<evidence type="ECO:0008006" key="17">
    <source>
        <dbReference type="Google" id="ProtNLM"/>
    </source>
</evidence>
<dbReference type="SMART" id="SM00279">
    <property type="entry name" value="HhH2"/>
    <property type="match status" value="1"/>
</dbReference>
<dbReference type="InterPro" id="IPR036279">
    <property type="entry name" value="5-3_exonuclease_C_sf"/>
</dbReference>
<dbReference type="PANTHER" id="PTHR16171:SF7">
    <property type="entry name" value="DNA REPAIR PROTEIN RAD2"/>
    <property type="match status" value="1"/>
</dbReference>
<gene>
    <name evidence="15" type="primary">KNAG0K00370</name>
    <name evidence="15" type="ordered locus">KNAG_0K00370</name>
</gene>
<dbReference type="GeneID" id="34528172"/>
<dbReference type="AlphaFoldDB" id="J7RBX4"/>
<comment type="cofactor">
    <cofactor evidence="1">
        <name>Mg(2+)</name>
        <dbReference type="ChEBI" id="CHEBI:18420"/>
    </cofactor>
</comment>
<dbReference type="Pfam" id="PF00867">
    <property type="entry name" value="XPG_I"/>
    <property type="match status" value="1"/>
</dbReference>
<organism evidence="15 16">
    <name type="scientific">Huiozyma naganishii (strain ATCC MYA-139 / BCRC 22969 / CBS 8797 / KCTC 17520 / NBRC 10181 / NCYC 3082 / Yp74L-3)</name>
    <name type="common">Yeast</name>
    <name type="synonym">Kazachstania naganishii</name>
    <dbReference type="NCBI Taxonomy" id="1071383"/>
    <lineage>
        <taxon>Eukaryota</taxon>
        <taxon>Fungi</taxon>
        <taxon>Dikarya</taxon>
        <taxon>Ascomycota</taxon>
        <taxon>Saccharomycotina</taxon>
        <taxon>Saccharomycetes</taxon>
        <taxon>Saccharomycetales</taxon>
        <taxon>Saccharomycetaceae</taxon>
        <taxon>Huiozyma</taxon>
    </lineage>
</organism>
<evidence type="ECO:0000259" key="13">
    <source>
        <dbReference type="SMART" id="SM00484"/>
    </source>
</evidence>
<accession>J7RBX4</accession>
<dbReference type="InterPro" id="IPR008918">
    <property type="entry name" value="HhH2"/>
</dbReference>
<dbReference type="InterPro" id="IPR006086">
    <property type="entry name" value="XPG-I_dom"/>
</dbReference>
<dbReference type="GO" id="GO:0000112">
    <property type="term" value="C:nucleotide-excision repair factor 3 complex"/>
    <property type="evidence" value="ECO:0007669"/>
    <property type="project" value="EnsemblFungi"/>
</dbReference>
<sequence length="979" mass="111820">MGVHSFWDIVEPTARPVRLESLEDKKMAIDASIWIYQFLKAMRDPEGNAIKNSHVTGFFRRICKLLYFGIKPVFVFDGGVPVLKRKTIKARNEARQGKRESAARTARKLLALQLHGQSEKSPKKPLTGTPPAKIFSPQDDWDLPNLEGFYYDKNDQRINAQYDEEKRRKILENATVDEILDDIDIDSINPTSKEFEELPNTIQYQILANLRLKSRLRMGYSKEQLEKVFTNSIDFSKFQIDMVRRRNFYTQKLIGVTGIHDGGASKLENEEVRNRIAGQKDREYKITKTENGWTLGMGDFDGSEKSKAIVLDKETVKREFSGDDADDEEFEWEDVNLESSNPKKDNFDYSLKAGRLPQFEETVGNSGSMSFLDTRPAEESPVKKVQKRGVTQTVEIDEEPSDLEDTVKSDDDIMDFAERECDADDEMKPKTAIIEGTSDTIQRTAVDLDRGDNSEDEYLDHMKELELMKESVLAKAKGSGPSARDHNAINLTTNLTATSQGTLPQTAGEQDLNLLMGKLTDSSQSFLFNSKADKLVQSAPKQMEIPEMPDWFQTQPQFISGTEGQSSFVVDKQPKEIEGAGPGYTLVDGYLNTESFLEERNKEPATDEVEIIEPAKRAKKASDDTENTTMQYHDHSTNASSVTKPVSALPNYEFSEEEEENLINDMRNEVKDFEQFKTNELLMKSSEDVVSTAFVEDDLFDQQVKDKRDADEVTPQMVEDIQELLSRFGIPFIVSPMEAEAQCAELLGLNLVDGIITDDSDVFLFGGTKVYKNLFQDRKYVEYYDYETIVRSLGIDRAQMIELALLLGSDYTPGIKSMGPVSSVEILAEFGDLSEFKRWYEEGQLNIEAQSKDNKFRRDLRKRLVKNDVLLDPDFPSGTVIDAYLHPEVDHDKTSFRWSPPDLDMLRTFLHRRLGWPDEKSDEVLVPLIRDINRRSSKGRQTTLNEFFPREYIEENRKRASSGKRIFTATEKLKKRRLR</sequence>
<keyword evidence="5" id="KW-0479">Metal-binding</keyword>
<keyword evidence="4" id="KW-0540">Nuclease</keyword>
<evidence type="ECO:0000256" key="6">
    <source>
        <dbReference type="ARBA" id="ARBA00022759"/>
    </source>
</evidence>
<feature type="compositionally biased region" description="Polar residues" evidence="12">
    <location>
        <begin position="627"/>
        <end position="644"/>
    </location>
</feature>
<reference evidence="15 16" key="1">
    <citation type="journal article" date="2011" name="Proc. Natl. Acad. Sci. U.S.A.">
        <title>Evolutionary erosion of yeast sex chromosomes by mating-type switching accidents.</title>
        <authorList>
            <person name="Gordon J.L."/>
            <person name="Armisen D."/>
            <person name="Proux-Wera E."/>
            <person name="Oheigeartaigh S.S."/>
            <person name="Byrne K.P."/>
            <person name="Wolfe K.H."/>
        </authorList>
    </citation>
    <scope>NUCLEOTIDE SEQUENCE [LARGE SCALE GENOMIC DNA]</scope>
    <source>
        <strain evidence="16">ATCC MYA-139 / BCRC 22969 / CBS 8797 / CCRC 22969 / KCTC 17520 / NBRC 10181 / NCYC 3082</strain>
    </source>
</reference>
<dbReference type="PROSITE" id="PS00841">
    <property type="entry name" value="XPG_1"/>
    <property type="match status" value="1"/>
</dbReference>
<dbReference type="GO" id="GO:0006366">
    <property type="term" value="P:transcription by RNA polymerase II"/>
    <property type="evidence" value="ECO:0007669"/>
    <property type="project" value="EnsemblFungi"/>
</dbReference>
<dbReference type="InterPro" id="IPR006085">
    <property type="entry name" value="XPG_DNA_repair_N"/>
</dbReference>
<dbReference type="STRING" id="1071383.J7RBX4"/>
<evidence type="ECO:0000256" key="7">
    <source>
        <dbReference type="ARBA" id="ARBA00022763"/>
    </source>
</evidence>
<dbReference type="Gene3D" id="1.10.150.20">
    <property type="entry name" value="5' to 3' exonuclease, C-terminal subdomain"/>
    <property type="match status" value="1"/>
</dbReference>
<comment type="similarity">
    <text evidence="3">Belongs to the XPG/RAD2 endonuclease family. XPG subfamily.</text>
</comment>
<dbReference type="OrthoDB" id="31113at2759"/>
<protein>
    <recommendedName>
        <fullName evidence="17">DNA repair protein RAD2</fullName>
    </recommendedName>
</protein>
<keyword evidence="8" id="KW-0378">Hydrolase</keyword>
<dbReference type="OMA" id="PNSMDFS"/>
<dbReference type="InterPro" id="IPR006084">
    <property type="entry name" value="XPG/Rad2"/>
</dbReference>
<dbReference type="GO" id="GO:0046872">
    <property type="term" value="F:metal ion binding"/>
    <property type="evidence" value="ECO:0007669"/>
    <property type="project" value="UniProtKB-KW"/>
</dbReference>
<evidence type="ECO:0000259" key="14">
    <source>
        <dbReference type="SMART" id="SM00485"/>
    </source>
</evidence>
<dbReference type="GO" id="GO:0000014">
    <property type="term" value="F:single-stranded DNA endodeoxyribonuclease activity"/>
    <property type="evidence" value="ECO:0007669"/>
    <property type="project" value="EnsemblFungi"/>
</dbReference>
<keyword evidence="11" id="KW-0539">Nucleus</keyword>
<dbReference type="SMART" id="SM00484">
    <property type="entry name" value="XPGI"/>
    <property type="match status" value="1"/>
</dbReference>
<keyword evidence="7" id="KW-0227">DNA damage</keyword>
<dbReference type="CDD" id="cd09904">
    <property type="entry name" value="H3TH_XPG"/>
    <property type="match status" value="1"/>
</dbReference>
<feature type="domain" description="XPG N-terminal" evidence="14">
    <location>
        <begin position="1"/>
        <end position="98"/>
    </location>
</feature>
<evidence type="ECO:0000256" key="10">
    <source>
        <dbReference type="ARBA" id="ARBA00023204"/>
    </source>
</evidence>
<feature type="region of interest" description="Disordered" evidence="12">
    <location>
        <begin position="363"/>
        <end position="389"/>
    </location>
</feature>
<dbReference type="InterPro" id="IPR001044">
    <property type="entry name" value="XPG/Rad2_eukaryotes"/>
</dbReference>
<comment type="subcellular location">
    <subcellularLocation>
        <location evidence="2">Nucleus</location>
    </subcellularLocation>
</comment>
<evidence type="ECO:0000256" key="5">
    <source>
        <dbReference type="ARBA" id="ARBA00022723"/>
    </source>
</evidence>
<evidence type="ECO:0000256" key="4">
    <source>
        <dbReference type="ARBA" id="ARBA00022722"/>
    </source>
</evidence>
<dbReference type="Proteomes" id="UP000006310">
    <property type="component" value="Chromosome 11"/>
</dbReference>
<keyword evidence="16" id="KW-1185">Reference proteome</keyword>
<dbReference type="CDD" id="cd09868">
    <property type="entry name" value="PIN_XPG_RAD2"/>
    <property type="match status" value="2"/>
</dbReference>
<dbReference type="PANTHER" id="PTHR16171">
    <property type="entry name" value="DNA REPAIR PROTEIN COMPLEMENTING XP-G CELLS-RELATED"/>
    <property type="match status" value="1"/>
</dbReference>
<reference evidence="16" key="2">
    <citation type="submission" date="2012-08" db="EMBL/GenBank/DDBJ databases">
        <title>Genome sequence of Kazachstania naganishii.</title>
        <authorList>
            <person name="Gordon J.L."/>
            <person name="Armisen D."/>
            <person name="Proux-Wera E."/>
            <person name="OhEigeartaigh S.S."/>
            <person name="Byrne K.P."/>
            <person name="Wolfe K.H."/>
        </authorList>
    </citation>
    <scope>NUCLEOTIDE SEQUENCE [LARGE SCALE GENOMIC DNA]</scope>
    <source>
        <strain evidence="16">ATCC MYA-139 / BCRC 22969 / CBS 8797 / CCRC 22969 / KCTC 17520 / NBRC 10181 / NCYC 3082</strain>
    </source>
</reference>
<keyword evidence="10" id="KW-0234">DNA repair</keyword>
<evidence type="ECO:0000256" key="12">
    <source>
        <dbReference type="SAM" id="MobiDB-lite"/>
    </source>
</evidence>
<dbReference type="GO" id="GO:0003697">
    <property type="term" value="F:single-stranded DNA binding"/>
    <property type="evidence" value="ECO:0007669"/>
    <property type="project" value="InterPro"/>
</dbReference>
<proteinExistence type="inferred from homology"/>
<keyword evidence="9" id="KW-0460">Magnesium</keyword>
<dbReference type="RefSeq" id="XP_022466650.1">
    <property type="nucleotide sequence ID" value="XM_022610345.1"/>
</dbReference>
<dbReference type="SUPFAM" id="SSF47807">
    <property type="entry name" value="5' to 3' exonuclease, C-terminal subdomain"/>
    <property type="match status" value="1"/>
</dbReference>
<dbReference type="HOGENOM" id="CLU_003018_0_0_1"/>
<dbReference type="FunFam" id="3.40.50.1010:FF:000061">
    <property type="entry name" value="Single-stranded DNA endonuclease (Eurofung)"/>
    <property type="match status" value="1"/>
</dbReference>
<evidence type="ECO:0000256" key="9">
    <source>
        <dbReference type="ARBA" id="ARBA00022842"/>
    </source>
</evidence>
<dbReference type="InterPro" id="IPR019974">
    <property type="entry name" value="XPG_CS"/>
</dbReference>